<evidence type="ECO:0000313" key="1">
    <source>
        <dbReference type="EMBL" id="NUU61900.1"/>
    </source>
</evidence>
<sequence length="107" mass="11497">MSDRNVAMFERIKDYLNSDKKQTHLVAVGSGHMLGDKGIVPLLEQTGFKVKKTLAAELYPHGTAIMSTLQQVAGAIGSALAMTMLATGQVNYLRDQGFVMSNGLNLA</sequence>
<comment type="caution">
    <text evidence="1">The sequence shown here is derived from an EMBL/GenBank/DDBJ whole genome shotgun (WGS) entry which is preliminary data.</text>
</comment>
<dbReference type="Pfam" id="PF01963">
    <property type="entry name" value="TraB_PrgY_gumN"/>
    <property type="match status" value="1"/>
</dbReference>
<accession>A0A850EQ85</accession>
<name>A0A850EQ85_9BACL</name>
<gene>
    <name evidence="1" type="ORF">HPT30_16270</name>
</gene>
<dbReference type="AlphaFoldDB" id="A0A850EQ85"/>
<dbReference type="EMBL" id="JABWCS010000211">
    <property type="protein sequence ID" value="NUU61900.1"/>
    <property type="molecule type" value="Genomic_DNA"/>
</dbReference>
<organism evidence="1 2">
    <name type="scientific">Paenibacillus agri</name>
    <dbReference type="NCBI Taxonomy" id="2744309"/>
    <lineage>
        <taxon>Bacteria</taxon>
        <taxon>Bacillati</taxon>
        <taxon>Bacillota</taxon>
        <taxon>Bacilli</taxon>
        <taxon>Bacillales</taxon>
        <taxon>Paenibacillaceae</taxon>
        <taxon>Paenibacillus</taxon>
    </lineage>
</organism>
<evidence type="ECO:0000313" key="2">
    <source>
        <dbReference type="Proteomes" id="UP000564806"/>
    </source>
</evidence>
<proteinExistence type="predicted"/>
<protein>
    <submittedName>
        <fullName evidence="1">TraB/GumN family protein</fullName>
    </submittedName>
</protein>
<reference evidence="1" key="1">
    <citation type="submission" date="2020-06" db="EMBL/GenBank/DDBJ databases">
        <title>Paenibacillus sp. nov., isolated from soil.</title>
        <authorList>
            <person name="Seo Y.L."/>
        </authorList>
    </citation>
    <scope>NUCLEOTIDE SEQUENCE [LARGE SCALE GENOMIC DNA]</scope>
    <source>
        <strain evidence="1">JW14</strain>
    </source>
</reference>
<keyword evidence="2" id="KW-1185">Reference proteome</keyword>
<dbReference type="Proteomes" id="UP000564806">
    <property type="component" value="Unassembled WGS sequence"/>
</dbReference>
<dbReference type="InterPro" id="IPR002816">
    <property type="entry name" value="TraB/PrgY/GumN_fam"/>
</dbReference>